<dbReference type="AlphaFoldDB" id="A0AAJ5F6L3"/>
<feature type="active site" description="Proton donor; for delta-elimination activity" evidence="15">
    <location>
        <position position="278"/>
    </location>
</feature>
<evidence type="ECO:0000256" key="8">
    <source>
        <dbReference type="ARBA" id="ARBA00022833"/>
    </source>
</evidence>
<dbReference type="SUPFAM" id="SSF57716">
    <property type="entry name" value="Glucocorticoid receptor-like (DNA-binding domain)"/>
    <property type="match status" value="1"/>
</dbReference>
<evidence type="ECO:0000256" key="13">
    <source>
        <dbReference type="ARBA" id="ARBA00023295"/>
    </source>
</evidence>
<dbReference type="InterPro" id="IPR000214">
    <property type="entry name" value="Znf_DNA_glyclase/AP_lyase"/>
</dbReference>
<feature type="binding site" evidence="15">
    <location>
        <position position="107"/>
    </location>
    <ligand>
        <name>DNA</name>
        <dbReference type="ChEBI" id="CHEBI:16991"/>
    </ligand>
</feature>
<dbReference type="SUPFAM" id="SSF81624">
    <property type="entry name" value="N-terminal domain of MutM-like DNA repair proteins"/>
    <property type="match status" value="1"/>
</dbReference>
<dbReference type="GO" id="GO:0140078">
    <property type="term" value="F:class I DNA-(apurinic or apyrimidinic site) endonuclease activity"/>
    <property type="evidence" value="ECO:0007669"/>
    <property type="project" value="UniProtKB-EC"/>
</dbReference>
<dbReference type="GO" id="GO:0034039">
    <property type="term" value="F:8-oxo-7,8-dihydroguanine DNA N-glycosylase activity"/>
    <property type="evidence" value="ECO:0007669"/>
    <property type="project" value="TreeGrafter"/>
</dbReference>
<feature type="domain" description="Formamidopyrimidine-DNA glycosylase catalytic" evidence="17">
    <location>
        <begin position="18"/>
        <end position="128"/>
    </location>
</feature>
<proteinExistence type="inferred from homology"/>
<accession>A0AAJ5F6L3</accession>
<evidence type="ECO:0000256" key="1">
    <source>
        <dbReference type="ARBA" id="ARBA00001668"/>
    </source>
</evidence>
<evidence type="ECO:0000256" key="5">
    <source>
        <dbReference type="ARBA" id="ARBA00022763"/>
    </source>
</evidence>
<dbReference type="PROSITE" id="PS51066">
    <property type="entry name" value="ZF_FPG_2"/>
    <property type="match status" value="1"/>
</dbReference>
<dbReference type="SUPFAM" id="SSF46946">
    <property type="entry name" value="S13-like H2TH domain"/>
    <property type="match status" value="1"/>
</dbReference>
<comment type="catalytic activity">
    <reaction evidence="14 15">
        <text>2'-deoxyribonucleotide-(2'-deoxyribose 5'-phosphate)-2'-deoxyribonucleotide-DNA = a 3'-end 2'-deoxyribonucleotide-(2,3-dehydro-2,3-deoxyribose 5'-phosphate)-DNA + a 5'-end 5'-phospho-2'-deoxyribonucleoside-DNA + H(+)</text>
        <dbReference type="Rhea" id="RHEA:66592"/>
        <dbReference type="Rhea" id="RHEA-COMP:13180"/>
        <dbReference type="Rhea" id="RHEA-COMP:16897"/>
        <dbReference type="Rhea" id="RHEA-COMP:17067"/>
        <dbReference type="ChEBI" id="CHEBI:15378"/>
        <dbReference type="ChEBI" id="CHEBI:136412"/>
        <dbReference type="ChEBI" id="CHEBI:157695"/>
        <dbReference type="ChEBI" id="CHEBI:167181"/>
        <dbReference type="EC" id="4.2.99.18"/>
    </reaction>
</comment>
<dbReference type="FunFam" id="1.10.8.50:FF:000003">
    <property type="entry name" value="Formamidopyrimidine-DNA glycosylase"/>
    <property type="match status" value="1"/>
</dbReference>
<evidence type="ECO:0000256" key="6">
    <source>
        <dbReference type="ARBA" id="ARBA00022771"/>
    </source>
</evidence>
<dbReference type="PANTHER" id="PTHR22993:SF9">
    <property type="entry name" value="FORMAMIDOPYRIMIDINE-DNA GLYCOSYLASE"/>
    <property type="match status" value="1"/>
</dbReference>
<dbReference type="InterPro" id="IPR015887">
    <property type="entry name" value="DNA_glyclase_Znf_dom_DNA_BS"/>
</dbReference>
<evidence type="ECO:0000256" key="9">
    <source>
        <dbReference type="ARBA" id="ARBA00023125"/>
    </source>
</evidence>
<feature type="binding site" evidence="15">
    <location>
        <position position="125"/>
    </location>
    <ligand>
        <name>DNA</name>
        <dbReference type="ChEBI" id="CHEBI:16991"/>
    </ligand>
</feature>
<evidence type="ECO:0000256" key="10">
    <source>
        <dbReference type="ARBA" id="ARBA00023204"/>
    </source>
</evidence>
<comment type="cofactor">
    <cofactor evidence="15">
        <name>Zn(2+)</name>
        <dbReference type="ChEBI" id="CHEBI:29105"/>
    </cofactor>
    <text evidence="15">Binds 1 zinc ion per subunit.</text>
</comment>
<evidence type="ECO:0000313" key="18">
    <source>
        <dbReference type="EMBL" id="TLK27131.1"/>
    </source>
</evidence>
<comment type="similarity">
    <text evidence="2 15">Belongs to the FPG family.</text>
</comment>
<dbReference type="Pfam" id="PF06827">
    <property type="entry name" value="zf-FPG_IleRS"/>
    <property type="match status" value="1"/>
</dbReference>
<keyword evidence="8 15" id="KW-0862">Zinc</keyword>
<dbReference type="SMART" id="SM01232">
    <property type="entry name" value="H2TH"/>
    <property type="match status" value="1"/>
</dbReference>
<dbReference type="Pfam" id="PF01149">
    <property type="entry name" value="Fapy_DNA_glyco"/>
    <property type="match status" value="1"/>
</dbReference>
<comment type="caution">
    <text evidence="18">The sequence shown here is derived from an EMBL/GenBank/DDBJ whole genome shotgun (WGS) entry which is preliminary data.</text>
</comment>
<keyword evidence="6 15" id="KW-0863">Zinc-finger</keyword>
<evidence type="ECO:0000256" key="15">
    <source>
        <dbReference type="HAMAP-Rule" id="MF_00103"/>
    </source>
</evidence>
<dbReference type="NCBIfam" id="NF011386">
    <property type="entry name" value="PRK14811.1"/>
    <property type="match status" value="1"/>
</dbReference>
<keyword evidence="5 15" id="KW-0227">DNA damage</keyword>
<dbReference type="InterPro" id="IPR012319">
    <property type="entry name" value="FPG_cat"/>
</dbReference>
<dbReference type="InterPro" id="IPR010979">
    <property type="entry name" value="Ribosomal_uS13-like_H2TH"/>
</dbReference>
<feature type="domain" description="FPG-type" evidence="16">
    <location>
        <begin position="254"/>
        <end position="288"/>
    </location>
</feature>
<dbReference type="Gene3D" id="3.20.190.10">
    <property type="entry name" value="MutM-like, N-terminal"/>
    <property type="match status" value="1"/>
</dbReference>
<gene>
    <name evidence="15" type="primary">mutM</name>
    <name evidence="15" type="synonym">fpg</name>
    <name evidence="18" type="ORF">FCS05_09590</name>
</gene>
<dbReference type="Proteomes" id="UP000308000">
    <property type="component" value="Unassembled WGS sequence"/>
</dbReference>
<dbReference type="InterPro" id="IPR015886">
    <property type="entry name" value="H2TH_FPG"/>
</dbReference>
<dbReference type="HAMAP" id="MF_00103">
    <property type="entry name" value="Fapy_DNA_glycosyl"/>
    <property type="match status" value="1"/>
</dbReference>
<dbReference type="EC" id="3.2.2.23" evidence="15"/>
<dbReference type="GO" id="GO:0008270">
    <property type="term" value="F:zinc ion binding"/>
    <property type="evidence" value="ECO:0007669"/>
    <property type="project" value="UniProtKB-UniRule"/>
</dbReference>
<comment type="catalytic activity">
    <reaction evidence="1 15">
        <text>Hydrolysis of DNA containing ring-opened 7-methylguanine residues, releasing 2,6-diamino-4-hydroxy-5-(N-methyl)formamidopyrimidine.</text>
        <dbReference type="EC" id="3.2.2.23"/>
    </reaction>
</comment>
<comment type="function">
    <text evidence="15">Involved in base excision repair of DNA damaged by oxidation or by mutagenic agents. Acts as DNA glycosylase that recognizes and removes damaged bases. Has a preference for oxidized purines, such as 7,8-dihydro-8-oxoguanine (8-oxoG). Has AP (apurinic/apyrimidinic) lyase activity and introduces nicks in the DNA strand. Cleaves the DNA backbone by beta-delta elimination to generate a single-strand break at the site of the removed base with both 3'- and 5'-phosphates.</text>
</comment>
<keyword evidence="4 15" id="KW-0479">Metal-binding</keyword>
<sequence length="299" mass="32894">MPPRAVFPARHGYARSVPELPEVETTRRKIEPLLAGRTILNINHDAPHRYRDTHLAHGRRVSGLSRRGKYLMLHLAAADAAEGDPHDLELIVHLGMTGGFRLEEGPHTRATLTTDAGTLYFNDPRRFGKMVVVPAGEYRTMPTLAAMGPEPLSDDFREEDFARLAAQAGAVKPWLLSQKPVSGVGNIYADESLWRARIHPAQTRLNAEEAGRLYHAIREVMAEAVEAGGSSLGDGQGNYCQHDGEAGAFQVRHNVYGRPGEPCARCGTDIRKIVLGQRGTHFCPECQQLRAEGTGRRAE</sequence>
<feature type="active site" description="Schiff-base intermediate with DNA" evidence="15">
    <location>
        <position position="18"/>
    </location>
</feature>
<comment type="caution">
    <text evidence="15">Lacks conserved residue(s) required for the propagation of feature annotation.</text>
</comment>
<dbReference type="NCBIfam" id="TIGR00577">
    <property type="entry name" value="fpg"/>
    <property type="match status" value="1"/>
</dbReference>
<dbReference type="NCBIfam" id="NF002211">
    <property type="entry name" value="PRK01103.1"/>
    <property type="match status" value="1"/>
</dbReference>
<dbReference type="InterPro" id="IPR035937">
    <property type="entry name" value="FPG_N"/>
</dbReference>
<evidence type="ECO:0000256" key="12">
    <source>
        <dbReference type="ARBA" id="ARBA00023268"/>
    </source>
</evidence>
<evidence type="ECO:0000256" key="4">
    <source>
        <dbReference type="ARBA" id="ARBA00022723"/>
    </source>
</evidence>
<comment type="subunit">
    <text evidence="3 15">Monomer.</text>
</comment>
<evidence type="ECO:0000256" key="2">
    <source>
        <dbReference type="ARBA" id="ARBA00009409"/>
    </source>
</evidence>
<keyword evidence="10 15" id="KW-0234">DNA repair</keyword>
<feature type="active site" description="Proton donor" evidence="15">
    <location>
        <position position="19"/>
    </location>
</feature>
<keyword evidence="9 15" id="KW-0238">DNA-binding</keyword>
<dbReference type="PANTHER" id="PTHR22993">
    <property type="entry name" value="FORMAMIDOPYRIMIDINE-DNA GLYCOSYLASE"/>
    <property type="match status" value="1"/>
</dbReference>
<reference evidence="18 19" key="1">
    <citation type="submission" date="2019-04" db="EMBL/GenBank/DDBJ databases">
        <title>Deinococcus metalilatus MA1002 mutant No.5.</title>
        <authorList>
            <person name="Park W."/>
            <person name="Park C."/>
        </authorList>
    </citation>
    <scope>NUCLEOTIDE SEQUENCE [LARGE SCALE GENOMIC DNA]</scope>
    <source>
        <strain evidence="18 19">MA1002-m5</strain>
    </source>
</reference>
<dbReference type="SMART" id="SM00898">
    <property type="entry name" value="Fapy_DNA_glyco"/>
    <property type="match status" value="1"/>
</dbReference>
<evidence type="ECO:0000256" key="3">
    <source>
        <dbReference type="ARBA" id="ARBA00011245"/>
    </source>
</evidence>
<evidence type="ECO:0000259" key="16">
    <source>
        <dbReference type="PROSITE" id="PS51066"/>
    </source>
</evidence>
<dbReference type="InterPro" id="IPR020629">
    <property type="entry name" value="FPG_Glyclase"/>
</dbReference>
<keyword evidence="7 15" id="KW-0378">Hydrolase</keyword>
<evidence type="ECO:0000256" key="11">
    <source>
        <dbReference type="ARBA" id="ARBA00023239"/>
    </source>
</evidence>
<keyword evidence="12 15" id="KW-0511">Multifunctional enzyme</keyword>
<evidence type="ECO:0000259" key="17">
    <source>
        <dbReference type="PROSITE" id="PS51068"/>
    </source>
</evidence>
<dbReference type="CDD" id="cd08966">
    <property type="entry name" value="EcFpg-like_N"/>
    <property type="match status" value="1"/>
</dbReference>
<name>A0AAJ5F6L3_9DEIO</name>
<protein>
    <recommendedName>
        <fullName evidence="15">Formamidopyrimidine-DNA glycosylase</fullName>
        <shortName evidence="15">Fapy-DNA glycosylase</shortName>
        <ecNumber evidence="15">3.2.2.23</ecNumber>
    </recommendedName>
    <alternativeName>
        <fullName evidence="15">DNA-(apurinic or apyrimidinic site) lyase MutM</fullName>
        <shortName evidence="15">AP lyase MutM</shortName>
        <ecNumber evidence="15">4.2.99.18</ecNumber>
    </alternativeName>
</protein>
<dbReference type="EMBL" id="VBRC01000006">
    <property type="protein sequence ID" value="TLK27131.1"/>
    <property type="molecule type" value="Genomic_DNA"/>
</dbReference>
<dbReference type="PROSITE" id="PS01242">
    <property type="entry name" value="ZF_FPG_1"/>
    <property type="match status" value="1"/>
</dbReference>
<feature type="active site" description="Proton donor; for beta-elimination activity" evidence="15">
    <location>
        <position position="69"/>
    </location>
</feature>
<keyword evidence="11 15" id="KW-0456">Lyase</keyword>
<dbReference type="GO" id="GO:0006284">
    <property type="term" value="P:base-excision repair"/>
    <property type="evidence" value="ECO:0007669"/>
    <property type="project" value="InterPro"/>
</dbReference>
<dbReference type="EC" id="4.2.99.18" evidence="15"/>
<evidence type="ECO:0000313" key="19">
    <source>
        <dbReference type="Proteomes" id="UP000308000"/>
    </source>
</evidence>
<dbReference type="Pfam" id="PF06831">
    <property type="entry name" value="H2TH"/>
    <property type="match status" value="1"/>
</dbReference>
<organism evidence="18 19">
    <name type="scientific">Deinococcus metallilatus</name>
    <dbReference type="NCBI Taxonomy" id="1211322"/>
    <lineage>
        <taxon>Bacteria</taxon>
        <taxon>Thermotogati</taxon>
        <taxon>Deinococcota</taxon>
        <taxon>Deinococci</taxon>
        <taxon>Deinococcales</taxon>
        <taxon>Deinococcaceae</taxon>
        <taxon>Deinococcus</taxon>
    </lineage>
</organism>
<evidence type="ECO:0000256" key="14">
    <source>
        <dbReference type="ARBA" id="ARBA00044632"/>
    </source>
</evidence>
<dbReference type="PROSITE" id="PS51068">
    <property type="entry name" value="FPG_CAT"/>
    <property type="match status" value="1"/>
</dbReference>
<dbReference type="InterPro" id="IPR010663">
    <property type="entry name" value="Znf_FPG/IleRS"/>
</dbReference>
<evidence type="ECO:0000256" key="7">
    <source>
        <dbReference type="ARBA" id="ARBA00022801"/>
    </source>
</evidence>
<dbReference type="Gene3D" id="1.10.8.50">
    <property type="match status" value="1"/>
</dbReference>
<dbReference type="GO" id="GO:0003684">
    <property type="term" value="F:damaged DNA binding"/>
    <property type="evidence" value="ECO:0007669"/>
    <property type="project" value="InterPro"/>
</dbReference>
<keyword evidence="13 15" id="KW-0326">Glycosidase</keyword>